<dbReference type="EMBL" id="CP092362">
    <property type="protein sequence ID" value="ULN43848.1"/>
    <property type="molecule type" value="Genomic_DNA"/>
</dbReference>
<reference evidence="1" key="1">
    <citation type="submission" date="2022-08" db="EMBL/GenBank/DDBJ databases">
        <title>Whole genome sequencing of non-tuberculosis mycobacteria type-strains.</title>
        <authorList>
            <person name="Igarashi Y."/>
            <person name="Osugi A."/>
            <person name="Mitarai S."/>
        </authorList>
    </citation>
    <scope>NUCLEOTIDE SEQUENCE</scope>
    <source>
        <strain evidence="1">JCM 16369</strain>
    </source>
</reference>
<evidence type="ECO:0000313" key="1">
    <source>
        <dbReference type="EMBL" id="ULN43848.1"/>
    </source>
</evidence>
<keyword evidence="2" id="KW-1185">Reference proteome</keyword>
<evidence type="ECO:0000313" key="2">
    <source>
        <dbReference type="Proteomes" id="UP001055337"/>
    </source>
</evidence>
<sequence length="88" mass="9688">MSDEAVEVISWNPEDHTDLPGFAHGLSRYGGHWFDVGVHIVPGETDALEALNKAFATLREIVVSEAPDVQYFSLDLRVASETPVPRPN</sequence>
<protein>
    <submittedName>
        <fullName evidence="1">Uncharacterized protein</fullName>
    </submittedName>
</protein>
<name>A0ABY3TWW3_9MYCO</name>
<gene>
    <name evidence="1" type="ORF">MI149_12725</name>
</gene>
<dbReference type="RefSeq" id="WP_240179990.1">
    <property type="nucleotide sequence ID" value="NZ_CP092362.2"/>
</dbReference>
<accession>A0ABY3TWW3</accession>
<dbReference type="Proteomes" id="UP001055337">
    <property type="component" value="Chromosome"/>
</dbReference>
<proteinExistence type="predicted"/>
<organism evidence="1 2">
    <name type="scientific">Mycolicibacterium crocinum</name>
    <dbReference type="NCBI Taxonomy" id="388459"/>
    <lineage>
        <taxon>Bacteria</taxon>
        <taxon>Bacillati</taxon>
        <taxon>Actinomycetota</taxon>
        <taxon>Actinomycetes</taxon>
        <taxon>Mycobacteriales</taxon>
        <taxon>Mycobacteriaceae</taxon>
        <taxon>Mycolicibacterium</taxon>
    </lineage>
</organism>